<evidence type="ECO:0000256" key="1">
    <source>
        <dbReference type="ARBA" id="ARBA00022962"/>
    </source>
</evidence>
<dbReference type="GO" id="GO:0016757">
    <property type="term" value="F:glycosyltransferase activity"/>
    <property type="evidence" value="ECO:0007669"/>
    <property type="project" value="UniProtKB-KW"/>
</dbReference>
<gene>
    <name evidence="3" type="ORF">ACFOND_11060</name>
</gene>
<dbReference type="PANTHER" id="PTHR42824">
    <property type="entry name" value="GLUTAMINE AMIDOTRANSFERASE"/>
    <property type="match status" value="1"/>
</dbReference>
<protein>
    <submittedName>
        <fullName evidence="3">Class II glutamine amidotransferase</fullName>
        <ecNumber evidence="3">2.4.2.-</ecNumber>
    </submittedName>
</protein>
<dbReference type="Pfam" id="PF13230">
    <property type="entry name" value="GATase_4"/>
    <property type="match status" value="1"/>
</dbReference>
<dbReference type="PROSITE" id="PS51278">
    <property type="entry name" value="GATASE_TYPE_2"/>
    <property type="match status" value="1"/>
</dbReference>
<evidence type="ECO:0000313" key="4">
    <source>
        <dbReference type="Proteomes" id="UP001595710"/>
    </source>
</evidence>
<organism evidence="3 4">
    <name type="scientific">Reinekea marina</name>
    <dbReference type="NCBI Taxonomy" id="1310421"/>
    <lineage>
        <taxon>Bacteria</taxon>
        <taxon>Pseudomonadati</taxon>
        <taxon>Pseudomonadota</taxon>
        <taxon>Gammaproteobacteria</taxon>
        <taxon>Oceanospirillales</taxon>
        <taxon>Saccharospirillaceae</taxon>
        <taxon>Reinekea</taxon>
    </lineage>
</organism>
<evidence type="ECO:0000259" key="2">
    <source>
        <dbReference type="PROSITE" id="PS51278"/>
    </source>
</evidence>
<keyword evidence="4" id="KW-1185">Reference proteome</keyword>
<dbReference type="EC" id="2.4.2.-" evidence="3"/>
<dbReference type="InterPro" id="IPR026869">
    <property type="entry name" value="EgtC-like"/>
</dbReference>
<dbReference type="Proteomes" id="UP001595710">
    <property type="component" value="Unassembled WGS sequence"/>
</dbReference>
<name>A0ABV7WV41_9GAMM</name>
<dbReference type="EMBL" id="JBHRYN010000012">
    <property type="protein sequence ID" value="MFC3702184.1"/>
    <property type="molecule type" value="Genomic_DNA"/>
</dbReference>
<keyword evidence="3" id="KW-0808">Transferase</keyword>
<dbReference type="CDD" id="cd01908">
    <property type="entry name" value="YafJ"/>
    <property type="match status" value="1"/>
</dbReference>
<keyword evidence="3" id="KW-0328">Glycosyltransferase</keyword>
<evidence type="ECO:0000313" key="3">
    <source>
        <dbReference type="EMBL" id="MFC3702184.1"/>
    </source>
</evidence>
<accession>A0ABV7WV41</accession>
<dbReference type="RefSeq" id="WP_215999192.1">
    <property type="nucleotide sequence ID" value="NZ_JAUFQI010000001.1"/>
</dbReference>
<feature type="domain" description="Glutamine amidotransferase type-2" evidence="2">
    <location>
        <begin position="2"/>
        <end position="250"/>
    </location>
</feature>
<comment type="caution">
    <text evidence="3">The sequence shown here is derived from an EMBL/GenBank/DDBJ whole genome shotgun (WGS) entry which is preliminary data.</text>
</comment>
<sequence length="269" mass="30156">MCELLAMSANVPTDIVFSFSGLIRRGGQTGPHSDGFGICFYEHNGVREFKDYLASAESKIAQFLTTYPIKSKVVISHIRQANVGQVSLQNTHPFQRELWGKPWTYAHNGQMPIEHIPQPSEFTPIGQTDSEKLFCWLLSTLKAKSHPDATLDEVCSLMLSVCSQANQLGVSNILLSDGNYLFVFCSNRLSWITRRSPFGEAKLCDDDIKVDFSSVTTENDVVTVIATTPLTNNEHWHEMKPGELRVFKEGESVWQGYSEPVIHKKTADL</sequence>
<keyword evidence="1 3" id="KW-0315">Glutamine amidotransferase</keyword>
<dbReference type="PANTHER" id="PTHR42824:SF1">
    <property type="entry name" value="GLUTAMINE AMIDOTRANSFERASE YAFJ-RELATED"/>
    <property type="match status" value="1"/>
</dbReference>
<dbReference type="InterPro" id="IPR017932">
    <property type="entry name" value="GATase_2_dom"/>
</dbReference>
<proteinExistence type="predicted"/>
<reference evidence="4" key="1">
    <citation type="journal article" date="2019" name="Int. J. Syst. Evol. Microbiol.">
        <title>The Global Catalogue of Microorganisms (GCM) 10K type strain sequencing project: providing services to taxonomists for standard genome sequencing and annotation.</title>
        <authorList>
            <consortium name="The Broad Institute Genomics Platform"/>
            <consortium name="The Broad Institute Genome Sequencing Center for Infectious Disease"/>
            <person name="Wu L."/>
            <person name="Ma J."/>
        </authorList>
    </citation>
    <scope>NUCLEOTIDE SEQUENCE [LARGE SCALE GENOMIC DNA]</scope>
    <source>
        <strain evidence="4">CECT 8288</strain>
    </source>
</reference>